<evidence type="ECO:0000313" key="3">
    <source>
        <dbReference type="Proteomes" id="UP000234781"/>
    </source>
</evidence>
<dbReference type="InterPro" id="IPR002716">
    <property type="entry name" value="PIN_dom"/>
</dbReference>
<keyword evidence="3" id="KW-1185">Reference proteome</keyword>
<proteinExistence type="predicted"/>
<dbReference type="Pfam" id="PF13638">
    <property type="entry name" value="PIN_4"/>
    <property type="match status" value="1"/>
</dbReference>
<dbReference type="RefSeq" id="WP_101755641.1">
    <property type="nucleotide sequence ID" value="NZ_CP136962.1"/>
</dbReference>
<evidence type="ECO:0000259" key="1">
    <source>
        <dbReference type="Pfam" id="PF13638"/>
    </source>
</evidence>
<feature type="domain" description="PIN" evidence="1">
    <location>
        <begin position="580"/>
        <end position="639"/>
    </location>
</feature>
<reference evidence="3" key="1">
    <citation type="submission" date="2017-12" db="EMBL/GenBank/DDBJ databases">
        <title>Phylogenetic diversity of female urinary microbiome.</title>
        <authorList>
            <person name="Thomas-White K."/>
            <person name="Wolfe A.J."/>
        </authorList>
    </citation>
    <scope>NUCLEOTIDE SEQUENCE [LARGE SCALE GENOMIC DNA]</scope>
    <source>
        <strain evidence="3">UMB0023</strain>
    </source>
</reference>
<gene>
    <name evidence="2" type="ORF">CYJ98_009295</name>
</gene>
<accession>A0A9X7F561</accession>
<organism evidence="2 3">
    <name type="scientific">Neisseria perflava</name>
    <dbReference type="NCBI Taxonomy" id="33053"/>
    <lineage>
        <taxon>Bacteria</taxon>
        <taxon>Pseudomonadati</taxon>
        <taxon>Pseudomonadota</taxon>
        <taxon>Betaproteobacteria</taxon>
        <taxon>Neisseriales</taxon>
        <taxon>Neisseriaceae</taxon>
        <taxon>Neisseria</taxon>
    </lineage>
</organism>
<evidence type="ECO:0000313" key="2">
    <source>
        <dbReference type="EMBL" id="WOS97756.1"/>
    </source>
</evidence>
<sequence length="681" mass="77704">MDKLLAKKTFSYPIYRADTEYRYRKIGTPTVFAELLMGLAHNDFPQLTNNSLAQIANVLKLDFTFVRYTLENLNDTVLIEHIDLPNKKDDLDKLPLIDLKLTDNGKKFYREKKMPGRRRTENAEFWFNPLLNEYVGKPKQSASNVEYVELNCSLFPVDEALLQQLSGLESTNQKWFDAETELEHDGISVTRDEDTSLPQTVPVKLTLDGNRYLNIDSSDKLFSQWINTRDPQVIKEHLLKPMISNAKNALQGEAFLYYPENDLLSLVLADQESDIRQISDAVEVKFNGNQEIDDKMPLIVFADIAEAKLDSKHLSIPAEAKLDGKHLSIPALLKDSDGLTRIFFRFSDNTLFVEKTGYLECYFDHQPYLLPAKILYQESENWLANLLALSQPNMAVLAFMANFVPAADILKKLPEMTITQASDFAELIKKTWNKPFKPEGWAEMIKPLNNEDDLRQFTEYFPKVELGLARLSAEAQRQAFDWAVNNEKSTVHKIPELSELLALHKALGRLNPTALELKDIKPNSLEKISLWQKNVEEINRTFPAISASNGIAKLSEQLKQWQTAVFRLFEPLDETRKFAVLDTNFVRNRPGSLSVIQTEGTVILPQTVLNELDYQKEKFKRDLATAKQTLVEKTEQCEAIVSVDIDAQIADCDARLGRLKAELDAVRTQLTQLNDKEKPNG</sequence>
<dbReference type="AlphaFoldDB" id="A0A9X7F561"/>
<dbReference type="EMBL" id="CP136962">
    <property type="protein sequence ID" value="WOS97756.1"/>
    <property type="molecule type" value="Genomic_DNA"/>
</dbReference>
<protein>
    <submittedName>
        <fullName evidence="2">PIN domain-containing protein</fullName>
    </submittedName>
</protein>
<dbReference type="Proteomes" id="UP000234781">
    <property type="component" value="Chromosome"/>
</dbReference>
<name>A0A9X7F561_NEIPE</name>
<reference evidence="2 3" key="2">
    <citation type="submission" date="2023-10" db="EMBL/GenBank/DDBJ databases">
        <authorList>
            <person name="Choi B."/>
        </authorList>
    </citation>
    <scope>NUCLEOTIDE SEQUENCE [LARGE SCALE GENOMIC DNA]</scope>
    <source>
        <strain evidence="2 3">UMB0023</strain>
    </source>
</reference>